<accession>A0AAF3EHY3</accession>
<dbReference type="AlphaFoldDB" id="A0AAF3EHY3"/>
<evidence type="ECO:0000313" key="2">
    <source>
        <dbReference type="WBParaSite" id="MBELARI_LOCUS13612"/>
    </source>
</evidence>
<dbReference type="WBParaSite" id="MBELARI_LOCUS13612">
    <property type="protein sequence ID" value="MBELARI_LOCUS13612"/>
    <property type="gene ID" value="MBELARI_LOCUS13612"/>
</dbReference>
<dbReference type="Proteomes" id="UP000887575">
    <property type="component" value="Unassembled WGS sequence"/>
</dbReference>
<proteinExistence type="predicted"/>
<sequence>MFNPVNQFSMNHLDRCFGSRYMALDVDVDGKSTSLGLRQLILWLAAVLMNFVLDGAMGLADELEAELIRSGTQKGLGVHGWQSSINASCS</sequence>
<protein>
    <submittedName>
        <fullName evidence="2">Uncharacterized protein</fullName>
    </submittedName>
</protein>
<organism evidence="1 2">
    <name type="scientific">Mesorhabditis belari</name>
    <dbReference type="NCBI Taxonomy" id="2138241"/>
    <lineage>
        <taxon>Eukaryota</taxon>
        <taxon>Metazoa</taxon>
        <taxon>Ecdysozoa</taxon>
        <taxon>Nematoda</taxon>
        <taxon>Chromadorea</taxon>
        <taxon>Rhabditida</taxon>
        <taxon>Rhabditina</taxon>
        <taxon>Rhabditomorpha</taxon>
        <taxon>Rhabditoidea</taxon>
        <taxon>Rhabditidae</taxon>
        <taxon>Mesorhabditinae</taxon>
        <taxon>Mesorhabditis</taxon>
    </lineage>
</organism>
<keyword evidence="1" id="KW-1185">Reference proteome</keyword>
<evidence type="ECO:0000313" key="1">
    <source>
        <dbReference type="Proteomes" id="UP000887575"/>
    </source>
</evidence>
<name>A0AAF3EHY3_9BILA</name>
<reference evidence="2" key="1">
    <citation type="submission" date="2024-02" db="UniProtKB">
        <authorList>
            <consortium name="WormBaseParasite"/>
        </authorList>
    </citation>
    <scope>IDENTIFICATION</scope>
</reference>